<evidence type="ECO:0000256" key="1">
    <source>
        <dbReference type="ARBA" id="ARBA00022679"/>
    </source>
</evidence>
<dbReference type="PANTHER" id="PTHR10434">
    <property type="entry name" value="1-ACYL-SN-GLYCEROL-3-PHOSPHATE ACYLTRANSFERASE"/>
    <property type="match status" value="1"/>
</dbReference>
<keyword evidence="5" id="KW-1185">Reference proteome</keyword>
<comment type="caution">
    <text evidence="4">The sequence shown here is derived from an EMBL/GenBank/DDBJ whole genome shotgun (WGS) entry which is preliminary data.</text>
</comment>
<dbReference type="SUPFAM" id="SSF69593">
    <property type="entry name" value="Glycerol-3-phosphate (1)-acyltransferase"/>
    <property type="match status" value="1"/>
</dbReference>
<protein>
    <recommendedName>
        <fullName evidence="3">Phospholipid/glycerol acyltransferase domain-containing protein</fullName>
    </recommendedName>
</protein>
<organism evidence="4 5">
    <name type="scientific">Mycena pura</name>
    <dbReference type="NCBI Taxonomy" id="153505"/>
    <lineage>
        <taxon>Eukaryota</taxon>
        <taxon>Fungi</taxon>
        <taxon>Dikarya</taxon>
        <taxon>Basidiomycota</taxon>
        <taxon>Agaricomycotina</taxon>
        <taxon>Agaricomycetes</taxon>
        <taxon>Agaricomycetidae</taxon>
        <taxon>Agaricales</taxon>
        <taxon>Marasmiineae</taxon>
        <taxon>Mycenaceae</taxon>
        <taxon>Mycena</taxon>
    </lineage>
</organism>
<evidence type="ECO:0000256" key="2">
    <source>
        <dbReference type="ARBA" id="ARBA00023315"/>
    </source>
</evidence>
<dbReference type="CDD" id="cd07989">
    <property type="entry name" value="LPLAT_AGPAT-like"/>
    <property type="match status" value="1"/>
</dbReference>
<dbReference type="Pfam" id="PF01553">
    <property type="entry name" value="Acyltransferase"/>
    <property type="match status" value="1"/>
</dbReference>
<dbReference type="SMART" id="SM00563">
    <property type="entry name" value="PlsC"/>
    <property type="match status" value="1"/>
</dbReference>
<evidence type="ECO:0000313" key="4">
    <source>
        <dbReference type="EMBL" id="KAJ7220330.1"/>
    </source>
</evidence>
<gene>
    <name evidence="4" type="ORF">GGX14DRAFT_355061</name>
</gene>
<accession>A0AAD6YHI0</accession>
<keyword evidence="1" id="KW-0808">Transferase</keyword>
<dbReference type="PANTHER" id="PTHR10434:SF11">
    <property type="entry name" value="1-ACYL-SN-GLYCEROL-3-PHOSPHATE ACYLTRANSFERASE"/>
    <property type="match status" value="1"/>
</dbReference>
<name>A0AAD6YHI0_9AGAR</name>
<dbReference type="EMBL" id="JARJCW010000010">
    <property type="protein sequence ID" value="KAJ7220330.1"/>
    <property type="molecule type" value="Genomic_DNA"/>
</dbReference>
<dbReference type="GO" id="GO:0003841">
    <property type="term" value="F:1-acylglycerol-3-phosphate O-acyltransferase activity"/>
    <property type="evidence" value="ECO:0007669"/>
    <property type="project" value="TreeGrafter"/>
</dbReference>
<evidence type="ECO:0000259" key="3">
    <source>
        <dbReference type="SMART" id="SM00563"/>
    </source>
</evidence>
<dbReference type="GO" id="GO:0006654">
    <property type="term" value="P:phosphatidic acid biosynthetic process"/>
    <property type="evidence" value="ECO:0007669"/>
    <property type="project" value="TreeGrafter"/>
</dbReference>
<feature type="non-terminal residue" evidence="4">
    <location>
        <position position="1"/>
    </location>
</feature>
<sequence length="151" mass="16371">SIIVKKSLQYTPIGPYLYLSGCVLVKRGAGAGAVASMRAAGATLRKNRSTLLAFPEGTRNSARSPSLLPFKKGAFHMAVQNGLPIVPIVCENYSHMYRRGYFEPVPLRARVLPPISTAGLGPEDVSDLTARVHAQMLEALREISRPLQAKK</sequence>
<evidence type="ECO:0000313" key="5">
    <source>
        <dbReference type="Proteomes" id="UP001219525"/>
    </source>
</evidence>
<feature type="domain" description="Phospholipid/glycerol acyltransferase" evidence="3">
    <location>
        <begin position="2"/>
        <end position="93"/>
    </location>
</feature>
<keyword evidence="2" id="KW-0012">Acyltransferase</keyword>
<dbReference type="InterPro" id="IPR002123">
    <property type="entry name" value="Plipid/glycerol_acylTrfase"/>
</dbReference>
<reference evidence="4" key="1">
    <citation type="submission" date="2023-03" db="EMBL/GenBank/DDBJ databases">
        <title>Massive genome expansion in bonnet fungi (Mycena s.s.) driven by repeated elements and novel gene families across ecological guilds.</title>
        <authorList>
            <consortium name="Lawrence Berkeley National Laboratory"/>
            <person name="Harder C.B."/>
            <person name="Miyauchi S."/>
            <person name="Viragh M."/>
            <person name="Kuo A."/>
            <person name="Thoen E."/>
            <person name="Andreopoulos B."/>
            <person name="Lu D."/>
            <person name="Skrede I."/>
            <person name="Drula E."/>
            <person name="Henrissat B."/>
            <person name="Morin E."/>
            <person name="Kohler A."/>
            <person name="Barry K."/>
            <person name="LaButti K."/>
            <person name="Morin E."/>
            <person name="Salamov A."/>
            <person name="Lipzen A."/>
            <person name="Mereny Z."/>
            <person name="Hegedus B."/>
            <person name="Baldrian P."/>
            <person name="Stursova M."/>
            <person name="Weitz H."/>
            <person name="Taylor A."/>
            <person name="Grigoriev I.V."/>
            <person name="Nagy L.G."/>
            <person name="Martin F."/>
            <person name="Kauserud H."/>
        </authorList>
    </citation>
    <scope>NUCLEOTIDE SEQUENCE</scope>
    <source>
        <strain evidence="4">9144</strain>
    </source>
</reference>
<dbReference type="Proteomes" id="UP001219525">
    <property type="component" value="Unassembled WGS sequence"/>
</dbReference>
<dbReference type="AlphaFoldDB" id="A0AAD6YHI0"/>
<proteinExistence type="predicted"/>
<dbReference type="GO" id="GO:0005783">
    <property type="term" value="C:endoplasmic reticulum"/>
    <property type="evidence" value="ECO:0007669"/>
    <property type="project" value="TreeGrafter"/>
</dbReference>